<feature type="compositionally biased region" description="Polar residues" evidence="1">
    <location>
        <begin position="383"/>
        <end position="394"/>
    </location>
</feature>
<feature type="compositionally biased region" description="Basic and acidic residues" evidence="1">
    <location>
        <begin position="799"/>
        <end position="814"/>
    </location>
</feature>
<feature type="compositionally biased region" description="Polar residues" evidence="1">
    <location>
        <begin position="2716"/>
        <end position="2743"/>
    </location>
</feature>
<feature type="compositionally biased region" description="Acidic residues" evidence="1">
    <location>
        <begin position="2747"/>
        <end position="2757"/>
    </location>
</feature>
<feature type="compositionally biased region" description="Basic and acidic residues" evidence="1">
    <location>
        <begin position="317"/>
        <end position="327"/>
    </location>
</feature>
<feature type="compositionally biased region" description="Polar residues" evidence="1">
    <location>
        <begin position="2990"/>
        <end position="3007"/>
    </location>
</feature>
<feature type="compositionally biased region" description="Basic and acidic residues" evidence="1">
    <location>
        <begin position="1650"/>
        <end position="1669"/>
    </location>
</feature>
<feature type="compositionally biased region" description="Basic and acidic residues" evidence="1">
    <location>
        <begin position="3448"/>
        <end position="3467"/>
    </location>
</feature>
<feature type="compositionally biased region" description="Polar residues" evidence="1">
    <location>
        <begin position="843"/>
        <end position="866"/>
    </location>
</feature>
<feature type="compositionally biased region" description="Basic and acidic residues" evidence="1">
    <location>
        <begin position="3934"/>
        <end position="3956"/>
    </location>
</feature>
<name>A0A804PEF0_MAIZE</name>
<feature type="compositionally biased region" description="Basic and acidic residues" evidence="1">
    <location>
        <begin position="2296"/>
        <end position="2317"/>
    </location>
</feature>
<feature type="compositionally biased region" description="Basic and acidic residues" evidence="1">
    <location>
        <begin position="89"/>
        <end position="104"/>
    </location>
</feature>
<feature type="region of interest" description="Disordered" evidence="1">
    <location>
        <begin position="3833"/>
        <end position="3859"/>
    </location>
</feature>
<feature type="compositionally biased region" description="Polar residues" evidence="1">
    <location>
        <begin position="2390"/>
        <end position="2404"/>
    </location>
</feature>
<keyword evidence="4" id="KW-1267">Proteomics identification</keyword>
<feature type="region of interest" description="Disordered" evidence="1">
    <location>
        <begin position="2201"/>
        <end position="2241"/>
    </location>
</feature>
<feature type="compositionally biased region" description="Polar residues" evidence="1">
    <location>
        <begin position="2426"/>
        <end position="2450"/>
    </location>
</feature>
<feature type="compositionally biased region" description="Basic and acidic residues" evidence="1">
    <location>
        <begin position="4106"/>
        <end position="4115"/>
    </location>
</feature>
<dbReference type="EnsemblPlants" id="Zm00001eb231250_T002">
    <property type="protein sequence ID" value="Zm00001eb231250_P002"/>
    <property type="gene ID" value="Zm00001eb231250"/>
</dbReference>
<feature type="compositionally biased region" description="Basic and acidic residues" evidence="1">
    <location>
        <begin position="2660"/>
        <end position="2676"/>
    </location>
</feature>
<feature type="compositionally biased region" description="Basic and acidic residues" evidence="1">
    <location>
        <begin position="1046"/>
        <end position="1055"/>
    </location>
</feature>
<feature type="compositionally biased region" description="Polar residues" evidence="1">
    <location>
        <begin position="3835"/>
        <end position="3853"/>
    </location>
</feature>
<feature type="compositionally biased region" description="Polar residues" evidence="1">
    <location>
        <begin position="2362"/>
        <end position="2376"/>
    </location>
</feature>
<feature type="compositionally biased region" description="Low complexity" evidence="1">
    <location>
        <begin position="2602"/>
        <end position="2618"/>
    </location>
</feature>
<organism evidence="2 3">
    <name type="scientific">Zea mays</name>
    <name type="common">Maize</name>
    <dbReference type="NCBI Taxonomy" id="4577"/>
    <lineage>
        <taxon>Eukaryota</taxon>
        <taxon>Viridiplantae</taxon>
        <taxon>Streptophyta</taxon>
        <taxon>Embryophyta</taxon>
        <taxon>Tracheophyta</taxon>
        <taxon>Spermatophyta</taxon>
        <taxon>Magnoliopsida</taxon>
        <taxon>Liliopsida</taxon>
        <taxon>Poales</taxon>
        <taxon>Poaceae</taxon>
        <taxon>PACMAD clade</taxon>
        <taxon>Panicoideae</taxon>
        <taxon>Andropogonodae</taxon>
        <taxon>Andropogoneae</taxon>
        <taxon>Tripsacinae</taxon>
        <taxon>Zea</taxon>
    </lineage>
</organism>
<feature type="compositionally biased region" description="Polar residues" evidence="1">
    <location>
        <begin position="3548"/>
        <end position="3557"/>
    </location>
</feature>
<feature type="compositionally biased region" description="Polar residues" evidence="1">
    <location>
        <begin position="874"/>
        <end position="884"/>
    </location>
</feature>
<reference evidence="3" key="1">
    <citation type="journal article" date="2009" name="Science">
        <title>The B73 maize genome: complexity, diversity, and dynamics.</title>
        <authorList>
            <person name="Schnable P.S."/>
            <person name="Ware D."/>
            <person name="Fulton R.S."/>
            <person name="Stein J.C."/>
            <person name="Wei F."/>
            <person name="Pasternak S."/>
            <person name="Liang C."/>
            <person name="Zhang J."/>
            <person name="Fulton L."/>
            <person name="Graves T.A."/>
            <person name="Minx P."/>
            <person name="Reily A.D."/>
            <person name="Courtney L."/>
            <person name="Kruchowski S.S."/>
            <person name="Tomlinson C."/>
            <person name="Strong C."/>
            <person name="Delehaunty K."/>
            <person name="Fronick C."/>
            <person name="Courtney B."/>
            <person name="Rock S.M."/>
            <person name="Belter E."/>
            <person name="Du F."/>
            <person name="Kim K."/>
            <person name="Abbott R.M."/>
            <person name="Cotton M."/>
            <person name="Levy A."/>
            <person name="Marchetto P."/>
            <person name="Ochoa K."/>
            <person name="Jackson S.M."/>
            <person name="Gillam B."/>
            <person name="Chen W."/>
            <person name="Yan L."/>
            <person name="Higginbotham J."/>
            <person name="Cardenas M."/>
            <person name="Waligorski J."/>
            <person name="Applebaum E."/>
            <person name="Phelps L."/>
            <person name="Falcone J."/>
            <person name="Kanchi K."/>
            <person name="Thane T."/>
            <person name="Scimone A."/>
            <person name="Thane N."/>
            <person name="Henke J."/>
            <person name="Wang T."/>
            <person name="Ruppert J."/>
            <person name="Shah N."/>
            <person name="Rotter K."/>
            <person name="Hodges J."/>
            <person name="Ingenthron E."/>
            <person name="Cordes M."/>
            <person name="Kohlberg S."/>
            <person name="Sgro J."/>
            <person name="Delgado B."/>
            <person name="Mead K."/>
            <person name="Chinwalla A."/>
            <person name="Leonard S."/>
            <person name="Crouse K."/>
            <person name="Collura K."/>
            <person name="Kudrna D."/>
            <person name="Currie J."/>
            <person name="He R."/>
            <person name="Angelova A."/>
            <person name="Rajasekar S."/>
            <person name="Mueller T."/>
            <person name="Lomeli R."/>
            <person name="Scara G."/>
            <person name="Ko A."/>
            <person name="Delaney K."/>
            <person name="Wissotski M."/>
            <person name="Lopez G."/>
            <person name="Campos D."/>
            <person name="Braidotti M."/>
            <person name="Ashley E."/>
            <person name="Golser W."/>
            <person name="Kim H."/>
            <person name="Lee S."/>
            <person name="Lin J."/>
            <person name="Dujmic Z."/>
            <person name="Kim W."/>
            <person name="Talag J."/>
            <person name="Zuccolo A."/>
            <person name="Fan C."/>
            <person name="Sebastian A."/>
            <person name="Kramer M."/>
            <person name="Spiegel L."/>
            <person name="Nascimento L."/>
            <person name="Zutavern T."/>
            <person name="Miller B."/>
            <person name="Ambroise C."/>
            <person name="Muller S."/>
            <person name="Spooner W."/>
            <person name="Narechania A."/>
            <person name="Ren L."/>
            <person name="Wei S."/>
            <person name="Kumari S."/>
            <person name="Faga B."/>
            <person name="Levy M.J."/>
            <person name="McMahan L."/>
            <person name="Van Buren P."/>
            <person name="Vaughn M.W."/>
            <person name="Ying K."/>
            <person name="Yeh C.-T."/>
            <person name="Emrich S.J."/>
            <person name="Jia Y."/>
            <person name="Kalyanaraman A."/>
            <person name="Hsia A.-P."/>
            <person name="Barbazuk W.B."/>
            <person name="Baucom R.S."/>
            <person name="Brutnell T.P."/>
            <person name="Carpita N.C."/>
            <person name="Chaparro C."/>
            <person name="Chia J.-M."/>
            <person name="Deragon J.-M."/>
            <person name="Estill J.C."/>
            <person name="Fu Y."/>
            <person name="Jeddeloh J.A."/>
            <person name="Han Y."/>
            <person name="Lee H."/>
            <person name="Li P."/>
            <person name="Lisch D.R."/>
            <person name="Liu S."/>
            <person name="Liu Z."/>
            <person name="Nagel D.H."/>
            <person name="McCann M.C."/>
            <person name="SanMiguel P."/>
            <person name="Myers A.M."/>
            <person name="Nettleton D."/>
            <person name="Nguyen J."/>
            <person name="Penning B.W."/>
            <person name="Ponnala L."/>
            <person name="Schneider K.L."/>
            <person name="Schwartz D.C."/>
            <person name="Sharma A."/>
            <person name="Soderlund C."/>
            <person name="Springer N.M."/>
            <person name="Sun Q."/>
            <person name="Wang H."/>
            <person name="Waterman M."/>
            <person name="Westerman R."/>
            <person name="Wolfgruber T.K."/>
            <person name="Yang L."/>
            <person name="Yu Y."/>
            <person name="Zhang L."/>
            <person name="Zhou S."/>
            <person name="Zhu Q."/>
            <person name="Bennetzen J.L."/>
            <person name="Dawe R.K."/>
            <person name="Jiang J."/>
            <person name="Jiang N."/>
            <person name="Presting G.G."/>
            <person name="Wessler S.R."/>
            <person name="Aluru S."/>
            <person name="Martienssen R.A."/>
            <person name="Clifton S.W."/>
            <person name="McCombie W.R."/>
            <person name="Wing R.A."/>
            <person name="Wilson R.K."/>
        </authorList>
    </citation>
    <scope>NUCLEOTIDE SEQUENCE [LARGE SCALE GENOMIC DNA]</scope>
    <source>
        <strain evidence="3">cv. B73</strain>
    </source>
</reference>
<feature type="compositionally biased region" description="Basic and acidic residues" evidence="1">
    <location>
        <begin position="277"/>
        <end position="306"/>
    </location>
</feature>
<feature type="compositionally biased region" description="Basic and acidic residues" evidence="1">
    <location>
        <begin position="2536"/>
        <end position="2559"/>
    </location>
</feature>
<feature type="region of interest" description="Disordered" evidence="1">
    <location>
        <begin position="4010"/>
        <end position="4151"/>
    </location>
</feature>
<feature type="compositionally biased region" description="Polar residues" evidence="1">
    <location>
        <begin position="1032"/>
        <end position="1044"/>
    </location>
</feature>
<feature type="compositionally biased region" description="Acidic residues" evidence="1">
    <location>
        <begin position="2067"/>
        <end position="2077"/>
    </location>
</feature>
<dbReference type="Gramene" id="Zm00001eb231250_T001">
    <property type="protein sequence ID" value="Zm00001eb231250_P001"/>
    <property type="gene ID" value="Zm00001eb231250"/>
</dbReference>
<feature type="compositionally biased region" description="Acidic residues" evidence="1">
    <location>
        <begin position="3468"/>
        <end position="3480"/>
    </location>
</feature>
<keyword evidence="3" id="KW-1185">Reference proteome</keyword>
<feature type="region of interest" description="Disordered" evidence="1">
    <location>
        <begin position="3606"/>
        <end position="3761"/>
    </location>
</feature>
<feature type="compositionally biased region" description="Polar residues" evidence="1">
    <location>
        <begin position="1570"/>
        <end position="1579"/>
    </location>
</feature>
<feature type="compositionally biased region" description="Basic and acidic residues" evidence="1">
    <location>
        <begin position="1415"/>
        <end position="1424"/>
    </location>
</feature>
<feature type="region of interest" description="Disordered" evidence="1">
    <location>
        <begin position="3503"/>
        <end position="3557"/>
    </location>
</feature>
<feature type="region of interest" description="Disordered" evidence="1">
    <location>
        <begin position="3083"/>
        <end position="3119"/>
    </location>
</feature>
<feature type="compositionally biased region" description="Basic and acidic residues" evidence="1">
    <location>
        <begin position="2620"/>
        <end position="2633"/>
    </location>
</feature>
<feature type="compositionally biased region" description="Acidic residues" evidence="1">
    <location>
        <begin position="3744"/>
        <end position="3754"/>
    </location>
</feature>
<feature type="compositionally biased region" description="Polar residues" evidence="1">
    <location>
        <begin position="1741"/>
        <end position="1758"/>
    </location>
</feature>
<feature type="compositionally biased region" description="Polar residues" evidence="1">
    <location>
        <begin position="3097"/>
        <end position="3110"/>
    </location>
</feature>
<feature type="compositionally biased region" description="Basic and acidic residues" evidence="1">
    <location>
        <begin position="523"/>
        <end position="532"/>
    </location>
</feature>
<dbReference type="PANTHER" id="PTHR35511">
    <property type="entry name" value="A-KINASE ANCHOR-LIKE PROTEIN"/>
    <property type="match status" value="1"/>
</dbReference>
<feature type="compositionally biased region" description="Polar residues" evidence="1">
    <location>
        <begin position="3433"/>
        <end position="3447"/>
    </location>
</feature>
<feature type="compositionally biased region" description="Polar residues" evidence="1">
    <location>
        <begin position="1816"/>
        <end position="1825"/>
    </location>
</feature>
<feature type="region of interest" description="Disordered" evidence="1">
    <location>
        <begin position="3196"/>
        <end position="3234"/>
    </location>
</feature>
<feature type="compositionally biased region" description="Low complexity" evidence="1">
    <location>
        <begin position="3522"/>
        <end position="3531"/>
    </location>
</feature>
<feature type="region of interest" description="Disordered" evidence="1">
    <location>
        <begin position="1638"/>
        <end position="1863"/>
    </location>
</feature>
<feature type="compositionally biased region" description="Polar residues" evidence="1">
    <location>
        <begin position="2476"/>
        <end position="2493"/>
    </location>
</feature>
<feature type="compositionally biased region" description="Polar residues" evidence="1">
    <location>
        <begin position="1232"/>
        <end position="1257"/>
    </location>
</feature>
<feature type="region of interest" description="Disordered" evidence="1">
    <location>
        <begin position="3059"/>
        <end position="3078"/>
    </location>
</feature>
<feature type="compositionally biased region" description="Basic and acidic residues" evidence="1">
    <location>
        <begin position="2703"/>
        <end position="2714"/>
    </location>
</feature>
<evidence type="ECO:0000313" key="2">
    <source>
        <dbReference type="EnsemblPlants" id="Zm00001eb231250_P001"/>
    </source>
</evidence>
<feature type="region of interest" description="Disordered" evidence="1">
    <location>
        <begin position="2909"/>
        <end position="2928"/>
    </location>
</feature>
<feature type="compositionally biased region" description="Polar residues" evidence="1">
    <location>
        <begin position="424"/>
        <end position="434"/>
    </location>
</feature>
<feature type="compositionally biased region" description="Acidic residues" evidence="1">
    <location>
        <begin position="2219"/>
        <end position="2237"/>
    </location>
</feature>
<evidence type="ECO:0000313" key="3">
    <source>
        <dbReference type="Proteomes" id="UP000007305"/>
    </source>
</evidence>
<feature type="compositionally biased region" description="Basic and acidic residues" evidence="1">
    <location>
        <begin position="3723"/>
        <end position="3743"/>
    </location>
</feature>
<dbReference type="PANTHER" id="PTHR35511:SF2">
    <property type="entry name" value="A-KINASE ANCHOR-LIKE PROTEIN"/>
    <property type="match status" value="1"/>
</dbReference>
<feature type="compositionally biased region" description="Polar residues" evidence="1">
    <location>
        <begin position="1848"/>
        <end position="1860"/>
    </location>
</feature>
<feature type="region of interest" description="Disordered" evidence="1">
    <location>
        <begin position="3291"/>
        <end position="3397"/>
    </location>
</feature>
<feature type="compositionally biased region" description="Basic and acidic residues" evidence="1">
    <location>
        <begin position="1162"/>
        <end position="1178"/>
    </location>
</feature>
<feature type="compositionally biased region" description="Basic and acidic residues" evidence="1">
    <location>
        <begin position="3418"/>
        <end position="3428"/>
    </location>
</feature>
<sequence length="4224" mass="463688">MATEDEEREAADGTEVPVEAVVLGTFHLHAHPEGKLSSLMDIKSMGETIDSTEGTLKIPEDQVLVEAPSDVQLPPEHNLNGEASSLNGHTDKEEKVSVEQPHDNDQEEAELDQNNRINKEDAADGLSHGESTTEDSCLLKHKKDEESKGDEQQDLGVTVDDDLVQEDTLKTDNAIEQTDDGQQDQDQEPEKANENTEPASIANNDDVEIVAETPTGLQAPVESRMNDSDGIPETIDEETETDEPAQADGVVHPEDVAKVEDQQSQQDDTVDADVAPEEVKCEETDQQEEKPKSEAHEPTIDTREALNQEPAEETDDSMNKKIEETAHQRNMAAPKETTLEHEATMSATPVNTQVQDQEPLEEIEDTEKGIQPSSGSGDAIPEDQSNLSVTIDNDTVNEDTVIGIEQQDDGQQDEDLEPEKATEDTQPASMTNIPQVEVVTEASSGVQTPGDLNLNNSDAVPDTIDANTETDEPSKAHSVVHPEKKERFLEDATTEEPTEEVVKVEAQQSQQADVMDANMVQEEVPKSEHADEPATDAFEVLNQESVDEPAIQAPVTIQVQNQEPLEEIELAEAVDTEATVQQSSAAFEESVPEHQCNLGATHNTEQEDTLEASGQSKGGQEYQDLGPENATENTQQASMTNILDVEVITETPSGIQTPMEINLVISDAIPDATDGNTETDEPAKAHTFVHPEKNEVFPENTFTTKPTAEVVKVEDQQNQQDDAMDAEVVLEEVPKSERADEPATDALEVLESVEETDDPMNEKTEETTQQSNIPASEETTAEYDATREPPANNQVQNKEPVDERESTVEEREVAEAVDTEAPVQQSSVAFDEAVPEEHHNLGVANNTVQEDTMEATGQTQEGQQYQDLGPENAAENTQPASTENIPDVEVITKAPSEIQSPVEINLDISDAIPDTNDGNTETDEPAKANTVARPDTEESFAEDTSTGPTEEVVTLEDQQSQQVDAKDADVVQEEVPTSEHTDEPATDAVEALNQESDEETDGPVYENTEETTHQSNMPASEETLPENDVTTREPSVTIQAQNQESLEEREVHEAVDTEATVQPSSASFEESVPEHQHNLGATNDTVQQDTLEATKQTKGGQQYQDLGPENATENTQPASMANIPDVDVITKASSGIQTPVEINRDISDAIPDATDGSTETTEPAKAHSIIHPEKKESFQEDTSTAEPTEEVIKVEDRQSQQAEAMDADVVQEDVPKSEHADEPTADALEVLNQESIEETNSPVNEETEEATNQSNMPASEETIPKYDAATRDQPVNIQAQNQEPVDEGEATVEEREVAEAVHTEAPVQQSSVAFEEAVPEDQHNLGVANNTVQEDMMEATGQTKEGQRYQDLGPENAIENTQPASTANIPEVEVITEAPSGFQTPVEINLDISDAIADTTDGNTGTDELVKAEGVIHPENKESFLEDTSTTEPLEEVANVEDQHNQQADAMDADVVQEEVPKSKADEPATDTLEVLNQEYAEETSGPANEKIEETANQSNMLTSEETVPEYDTATRDPPVNIQAQNQESLEEREATVAENEVAEAVDTEAPVQQSSVALEDAVPEDQHNLGATNNTAQEDTQDAIGQTKEGQQFHDLGPENATENTQPASMANIADVDVTTEAPSGIQTPVEINLDISDAIPDTTDGNTETDKLVKTEGVIHPEKKESFPEDTSTAEPTEEVANVEDQQSQRADAMDADVVDEEVPKSEHADEPATDALEVLNQDYAEETNDPVNEKTEETGNQSNMPPSEETTPEYDTTTREPPVNIQAQNQESLEEREATVEESEVAEAVDTEAPVQQSSVALEDAVPEDQYNLIATNNTVQEDTQEAIGQTKEGQQYHDLGPENATENTEPASTANTPDVDVITEAPSGIQTSIEINLDISDAIPDTTDGNAKTDELVKVDGVILPDHKESFSEDTCVVEPTEEMIEVDQLGQQADAIHAEVLQEEVHKSEQSDEPGVDAQEVLNQESAEETDGLVNVKTDETEHKSNMVVPDDTIPEHDAQTREPPVNIQEQSRESVGDAEAVNTEAEMQQNSVAFEETTPENHVATSEPCSEIQHAHHVEPEEINGPEDGKDDEITNMSSREYLVRDNVLQSGPIIDIQPVQELEQIKTDEASNQTHAVIFNDLAQEDATATSEPQVTETELKDIEATEAEEITKLDHVTHSKELAVENDSTADEPHKGEIHQTLEQDLVEVKDTGTYHEKTISTSEDTVQDNLTEDEPSFGSQEVDDAESTEETKQNIAENIAEVSDVAIVDDAIEQNVLQTEDIVEMHKQELEREETERIEPVESEEASDQRNDAPFDYSAREDNTKESEIQQTESATETNEIEPTEIEAVPRESNTCVSEEPSQEDHIKESETSFDNQEVNITESSEVNDSHKDIISGGISDPSNTASAGDSSEGSNVPEGEPPEQAVQELGSEEIKNTQIDEVNETSLEMNATVFQIPSQEENPDTTKLHESTEVSNIEATEMHGNPHQSDLAAQSEEQTTEGISSGLKPESIEGNDTEAKKCQSTSQEKTISASESVPEDATTEPDVDHQQLQDQESAKLKETEADKFQEIVSSNTLSSEEFTSTEPSSDTEADNSQLAEETEDTEIVKSNTALAEAAAPETDATADTSSFHETDLEENKDTGTIETEDGMVSSDYTSEKMDTETMETEAVPHDSSDANIKEHTEDDTSTPNAPHAGTEPVHELESVEVSADTTEHPGETHDSASDELTPTEENTAVTEPSFSTQEVQNLTSQEIKDSEDDKTDEFSDINSFPIPGEADQVPRSETTPDVQEVEELGLTEETRDIEAIEPGDQQEDIVSTLEKPEIDGEPSADNQQVHEDKLPEVEDNKAIEAEASKQSNIATPDNAAEERNELESDPDPYAQPAEQVELSKDNENSQLVKTEETSDQSNFVVLRRTTEDSVAREIDPPVAIKQEQPVEEIKGVDATEAEEDFRTTQAVAIEKLASVNKIATVEPTYDIQRMDDLEATEEKKHAEAINEGDQSNIAVSEEQTPTYNGETPEDHHVESNEGTMGNETDNIILAHGIKDEIQKSAELKDGPCDLSETVLTTRRSENMIDEDNVQTYGNDTVEASNSIHQVKEEPDAGTEHNSSQMISECSGENETHVQDRDVDMWILTEGVIAEASQALLENDPQAAQDTIEKDDTTKSSEPISDHDSRQHCDVEALQQQSCETEALSILEQDEALQKIDSDQKQKEVEEIESQNDELQVDEQKHEDKRDDLAKEPLVEYQNFENRASNNTKDNDAFKVEQTEAANSEILKNKALHISKESTPSIMAMKVENIKETSEGTEEDDAAKNDNKDEQENAENVDIVSKTSTNEQGQTTDEIRKEEDPVHIIQASEKEIADEIEESKEIHEDNAICHDKLQTNSEKEESPQPHSNEPYNVDAKIDDTTSLCEEIIHDNTSINPREIEEIGENKGPDFTSEPSVESSIQNNVEDSSSHHKVEDEKLSMSEKNDVDTEAMQEINDESGADINQTEQCQEEITADDVLQLETEGNSFDKIEETASNEETETSTAATEAVTFNEDITDKVSGADGAPSNGSLKTFTDTGRDIDVPLVITTSKEESVNDTMENLNLDLPGHQAQDGNTAEKVLSLEEREREMPSSEKLLQTEPGENQIPNEQDEKDIRDENQTLKEKDEDDMQDTEFGEAKKEVQQELPVSHFLMNLILGKESSDANEDSESEAARKQGEATEDDSCTFISEQEESLGSLPTENKVDDNPTFVEQEKHEVKCSEETQEMVEEQSDDQLHTERSIEIDEDIKKNTRALEIPAYQDNPQDGISGELQTEEAAGVSTKMVTRDIDISSVVLDNRTVGTVCQEKMEVSTKNENGSLRSSLNDSTNTMAPQDDTLGEGQSRLVLEPLPEDKSVDVVSEQAPLLTESGMTDANDLSSDTTSAQNPVSTKPTESARVEATYSTDIQLENEEVDKKEEDQHANTTKDEVSKEIVESSHINLQKITRPEEKSNELETQITEPVCDSQAILAHEKEISEENFPTAVEIQADGPNMQINQDKQDEAADIETEMKPEKLGESNFQEHQDNGTEQKSPKETDEGDQQLVAKKEILTQEMDVHETVERPQQAVESPQQTVSITSNEDQELFDSKVQERDLNVVSPREASEAEENFVDVTKPEFSTDEEQSPKADAEEKIYDEKIKDIEGTKNLTDEAAIKTEAPGAAQKTRKKYSLLSGVGSKVKHQLAKVKKAIVGKPGHTKPVSPTA</sequence>
<feature type="compositionally biased region" description="Basic and acidic residues" evidence="1">
    <location>
        <begin position="3196"/>
        <end position="3206"/>
    </location>
</feature>
<feature type="compositionally biased region" description="Acidic residues" evidence="1">
    <location>
        <begin position="177"/>
        <end position="187"/>
    </location>
</feature>
<feature type="compositionally biased region" description="Low complexity" evidence="1">
    <location>
        <begin position="2563"/>
        <end position="2580"/>
    </location>
</feature>
<feature type="compositionally biased region" description="Basic and acidic residues" evidence="1">
    <location>
        <begin position="3334"/>
        <end position="3384"/>
    </location>
</feature>
<feature type="region of interest" description="Disordered" evidence="1">
    <location>
        <begin position="3410"/>
        <end position="3487"/>
    </location>
</feature>
<feature type="region of interest" description="Disordered" evidence="1">
    <location>
        <begin position="1415"/>
        <end position="1609"/>
    </location>
</feature>
<dbReference type="EnsemblPlants" id="Zm00001eb231250_T001">
    <property type="protein sequence ID" value="Zm00001eb231250_P001"/>
    <property type="gene ID" value="Zm00001eb231250"/>
</dbReference>
<feature type="compositionally biased region" description="Polar residues" evidence="1">
    <location>
        <begin position="2512"/>
        <end position="2525"/>
    </location>
</feature>
<feature type="compositionally biased region" description="Polar residues" evidence="1">
    <location>
        <begin position="767"/>
        <end position="778"/>
    </location>
</feature>
<feature type="compositionally biased region" description="Acidic residues" evidence="1">
    <location>
        <begin position="3207"/>
        <end position="3218"/>
    </location>
</feature>
<evidence type="ECO:0000256" key="1">
    <source>
        <dbReference type="SAM" id="MobiDB-lite"/>
    </source>
</evidence>
<feature type="compositionally biased region" description="Basic and acidic residues" evidence="1">
    <location>
        <begin position="3219"/>
        <end position="3234"/>
    </location>
</feature>
<feature type="region of interest" description="Disordered" evidence="1">
    <location>
        <begin position="67"/>
        <end position="537"/>
    </location>
</feature>
<feature type="compositionally biased region" description="Acidic residues" evidence="1">
    <location>
        <begin position="406"/>
        <end position="417"/>
    </location>
</feature>
<feature type="region of interest" description="Disordered" evidence="1">
    <location>
        <begin position="3774"/>
        <end position="3802"/>
    </location>
</feature>
<feature type="region of interest" description="Disordered" evidence="1">
    <location>
        <begin position="576"/>
        <end position="637"/>
    </location>
</feature>
<feature type="region of interest" description="Disordered" evidence="1">
    <location>
        <begin position="752"/>
        <end position="1126"/>
    </location>
</feature>
<dbReference type="Proteomes" id="UP000007305">
    <property type="component" value="Chromosome 5"/>
</dbReference>
<evidence type="ECO:0007829" key="4">
    <source>
        <dbReference type="PeptideAtlas" id="A0A804PEF0"/>
    </source>
</evidence>
<feature type="region of interest" description="Disordered" evidence="1">
    <location>
        <begin position="2063"/>
        <end position="2084"/>
    </location>
</feature>
<proteinExistence type="evidence at protein level"/>
<reference evidence="2" key="3">
    <citation type="submission" date="2021-05" db="UniProtKB">
        <authorList>
            <consortium name="EnsemblPlants"/>
        </authorList>
    </citation>
    <scope>IDENTIFICATION</scope>
    <source>
        <strain evidence="2">cv. B73</strain>
    </source>
</reference>
<feature type="compositionally biased region" description="Basic and acidic residues" evidence="1">
    <location>
        <begin position="251"/>
        <end position="261"/>
    </location>
</feature>
<feature type="compositionally biased region" description="Polar residues" evidence="1">
    <location>
        <begin position="1059"/>
        <end position="1068"/>
    </location>
</feature>
<feature type="compositionally biased region" description="Acidic residues" evidence="1">
    <location>
        <begin position="234"/>
        <end position="245"/>
    </location>
</feature>
<feature type="region of interest" description="Disordered" evidence="1">
    <location>
        <begin position="1968"/>
        <end position="2025"/>
    </location>
</feature>
<feature type="region of interest" description="Disordered" evidence="1">
    <location>
        <begin position="1139"/>
        <end position="1261"/>
    </location>
</feature>
<feature type="compositionally biased region" description="Basic and acidic residues" evidence="1">
    <location>
        <begin position="3634"/>
        <end position="3646"/>
    </location>
</feature>
<feature type="compositionally biased region" description="Basic and acidic residues" evidence="1">
    <location>
        <begin position="3087"/>
        <end position="3096"/>
    </location>
</feature>
<feature type="compositionally biased region" description="Basic and acidic residues" evidence="1">
    <location>
        <begin position="3148"/>
        <end position="3171"/>
    </location>
</feature>
<feature type="compositionally biased region" description="Basic and acidic residues" evidence="1">
    <location>
        <begin position="3303"/>
        <end position="3312"/>
    </location>
</feature>
<reference evidence="2" key="2">
    <citation type="submission" date="2019-07" db="EMBL/GenBank/DDBJ databases">
        <authorList>
            <person name="Seetharam A."/>
            <person name="Woodhouse M."/>
            <person name="Cannon E."/>
        </authorList>
    </citation>
    <scope>NUCLEOTIDE SEQUENCE [LARGE SCALE GENOMIC DNA]</scope>
    <source>
        <strain evidence="2">cv. B73</strain>
    </source>
</reference>
<feature type="compositionally biased region" description="Polar residues" evidence="1">
    <location>
        <begin position="2208"/>
        <end position="2218"/>
    </location>
</feature>
<feature type="compositionally biased region" description="Acidic residues" evidence="1">
    <location>
        <begin position="3647"/>
        <end position="3656"/>
    </location>
</feature>
<feature type="compositionally biased region" description="Basic and acidic residues" evidence="1">
    <location>
        <begin position="1704"/>
        <end position="1713"/>
    </location>
</feature>
<feature type="compositionally biased region" description="Basic and acidic residues" evidence="1">
    <location>
        <begin position="4019"/>
        <end position="4057"/>
    </location>
</feature>
<feature type="compositionally biased region" description="Basic and acidic residues" evidence="1">
    <location>
        <begin position="142"/>
        <end position="151"/>
    </location>
</feature>
<feature type="compositionally biased region" description="Polar residues" evidence="1">
    <location>
        <begin position="3890"/>
        <end position="3914"/>
    </location>
</feature>
<protein>
    <submittedName>
        <fullName evidence="2">Uncharacterized protein</fullName>
    </submittedName>
</protein>
<feature type="compositionally biased region" description="Polar residues" evidence="1">
    <location>
        <begin position="345"/>
        <end position="356"/>
    </location>
</feature>
<feature type="compositionally biased region" description="Polar residues" evidence="1">
    <location>
        <begin position="4087"/>
        <end position="4100"/>
    </location>
</feature>
<feature type="region of interest" description="Disordered" evidence="1">
    <location>
        <begin position="2979"/>
        <end position="3024"/>
    </location>
</feature>
<feature type="compositionally biased region" description="Basic and acidic residues" evidence="1">
    <location>
        <begin position="4066"/>
        <end position="4082"/>
    </location>
</feature>
<feature type="region of interest" description="Disordered" evidence="1">
    <location>
        <begin position="3135"/>
        <end position="3171"/>
    </location>
</feature>
<feature type="region of interest" description="Disordered" evidence="1">
    <location>
        <begin position="2274"/>
        <end position="2896"/>
    </location>
</feature>
<feature type="compositionally biased region" description="Basic and acidic residues" evidence="1">
    <location>
        <begin position="1213"/>
        <end position="1222"/>
    </location>
</feature>
<feature type="compositionally biased region" description="Polar residues" evidence="1">
    <location>
        <begin position="1079"/>
        <end position="1104"/>
    </location>
</feature>
<feature type="compositionally biased region" description="Basic and acidic residues" evidence="1">
    <location>
        <begin position="2826"/>
        <end position="2845"/>
    </location>
</feature>
<feature type="compositionally biased region" description="Acidic residues" evidence="1">
    <location>
        <begin position="1783"/>
        <end position="1793"/>
    </location>
</feature>
<feature type="compositionally biased region" description="Basic and acidic residues" evidence="1">
    <location>
        <begin position="2274"/>
        <end position="2289"/>
    </location>
</feature>
<feature type="compositionally biased region" description="Polar residues" evidence="1">
    <location>
        <begin position="1495"/>
        <end position="1506"/>
    </location>
</feature>
<feature type="region of interest" description="Disordered" evidence="1">
    <location>
        <begin position="3888"/>
        <end position="3958"/>
    </location>
</feature>
<dbReference type="Gramene" id="Zm00001eb231250_T002">
    <property type="protein sequence ID" value="Zm00001eb231250_P002"/>
    <property type="gene ID" value="Zm00001eb231250"/>
</dbReference>
<accession>A0A804PEF0</accession>
<feature type="compositionally biased region" description="Polar residues" evidence="1">
    <location>
        <begin position="3322"/>
        <end position="3333"/>
    </location>
</feature>
<feature type="compositionally biased region" description="Basic and acidic residues" evidence="1">
    <location>
        <begin position="472"/>
        <end position="490"/>
    </location>
</feature>